<dbReference type="GO" id="GO:0005789">
    <property type="term" value="C:endoplasmic reticulum membrane"/>
    <property type="evidence" value="ECO:0007669"/>
    <property type="project" value="TreeGrafter"/>
</dbReference>
<dbReference type="SUPFAM" id="SSF51735">
    <property type="entry name" value="NAD(P)-binding Rossmann-fold domains"/>
    <property type="match status" value="1"/>
</dbReference>
<dbReference type="AlphaFoldDB" id="S8A3K9"/>
<keyword evidence="3" id="KW-0752">Steroid biosynthesis</keyword>
<accession>S8A3K9</accession>
<dbReference type="InterPro" id="IPR051593">
    <property type="entry name" value="Ergosterol_Biosynth_ERG27"/>
</dbReference>
<keyword evidence="5" id="KW-0443">Lipid metabolism</keyword>
<comment type="caution">
    <text evidence="7">The sequence shown here is derived from an EMBL/GenBank/DDBJ whole genome shotgun (WGS) entry which is preliminary data.</text>
</comment>
<dbReference type="GO" id="GO:0005741">
    <property type="term" value="C:mitochondrial outer membrane"/>
    <property type="evidence" value="ECO:0007669"/>
    <property type="project" value="TreeGrafter"/>
</dbReference>
<dbReference type="InterPro" id="IPR036291">
    <property type="entry name" value="NAD(P)-bd_dom_sf"/>
</dbReference>
<reference evidence="8" key="2">
    <citation type="submission" date="2013-04" db="EMBL/GenBank/DDBJ databases">
        <title>Genomic mechanisms accounting for the adaptation to parasitism in nematode-trapping fungi.</title>
        <authorList>
            <person name="Ahren D.G."/>
        </authorList>
    </citation>
    <scope>NUCLEOTIDE SEQUENCE [LARGE SCALE GENOMIC DNA]</scope>
    <source>
        <strain evidence="8">CBS 200.50</strain>
    </source>
</reference>
<dbReference type="GO" id="GO:0005811">
    <property type="term" value="C:lipid droplet"/>
    <property type="evidence" value="ECO:0007669"/>
    <property type="project" value="TreeGrafter"/>
</dbReference>
<sequence>MDAPTVVLITGANSGLGYAIACRVIVEFFSHVPPSAVEDTSDIRELVVCLTTRSTKKALAAISDLNTWLDSRLTDDTRSRVRLDHVTIDLASLLSVAAAAAELRDRYNRIHYVFCNAAVVPFVRIDWLQAARQFAAGFVDAMTAPKYKVQGVGWLTDTHQTLLPPLSSQEDSASTASELGAAFTANVFGHYYLLHEIMQQLHAPKVKSEPSRIIWIGSIESNPSSFNLEDIQGIRSTKPYESSKTLTDILVLGSHLPDTQEYFRSYTAVPADMISNSYTTATAPPIFLIAHPGIVSTTIVELPWWQSRAKVIGFWLCKLFGSPWHCIDPFIGANAPVWLAISPHIEMLKGRKWGSACDRKSGEFVLETKVDADVAAQSMLLWSQLEDLRLLWKSRLGSRP</sequence>
<evidence type="ECO:0008006" key="9">
    <source>
        <dbReference type="Google" id="ProtNLM"/>
    </source>
</evidence>
<evidence type="ECO:0000313" key="7">
    <source>
        <dbReference type="EMBL" id="EPS37319.1"/>
    </source>
</evidence>
<dbReference type="Proteomes" id="UP000015100">
    <property type="component" value="Unassembled WGS sequence"/>
</dbReference>
<dbReference type="PANTHER" id="PTHR43647:SF1">
    <property type="entry name" value="3-KETO-STEROID REDUCTASE ERG27"/>
    <property type="match status" value="1"/>
</dbReference>
<dbReference type="HOGENOM" id="CLU_029944_0_0_1"/>
<protein>
    <recommendedName>
        <fullName evidence="9">3-keto-steroid reductase</fullName>
    </recommendedName>
</protein>
<evidence type="ECO:0000256" key="6">
    <source>
        <dbReference type="ARBA" id="ARBA00023593"/>
    </source>
</evidence>
<keyword evidence="2" id="KW-0521">NADP</keyword>
<reference evidence="7 8" key="1">
    <citation type="journal article" date="2013" name="PLoS Genet.">
        <title>Genomic mechanisms accounting for the adaptation to parasitism in nematode-trapping fungi.</title>
        <authorList>
            <person name="Meerupati T."/>
            <person name="Andersson K.M."/>
            <person name="Friman E."/>
            <person name="Kumar D."/>
            <person name="Tunlid A."/>
            <person name="Ahren D."/>
        </authorList>
    </citation>
    <scope>NUCLEOTIDE SEQUENCE [LARGE SCALE GENOMIC DNA]</scope>
    <source>
        <strain evidence="7 8">CBS 200.50</strain>
    </source>
</reference>
<evidence type="ECO:0000256" key="1">
    <source>
        <dbReference type="ARBA" id="ARBA00022516"/>
    </source>
</evidence>
<dbReference type="GO" id="GO:0006696">
    <property type="term" value="P:ergosterol biosynthetic process"/>
    <property type="evidence" value="ECO:0007669"/>
    <property type="project" value="TreeGrafter"/>
</dbReference>
<dbReference type="OMA" id="WTGINWP"/>
<keyword evidence="4" id="KW-0560">Oxidoreductase</keyword>
<proteinExistence type="inferred from homology"/>
<dbReference type="GO" id="GO:0000253">
    <property type="term" value="F:3-beta-hydroxysteroid 3-dehydrogenase (NADP+) activity"/>
    <property type="evidence" value="ECO:0007669"/>
    <property type="project" value="TreeGrafter"/>
</dbReference>
<gene>
    <name evidence="7" type="ORF">H072_9002</name>
</gene>
<name>S8A3K9_DACHA</name>
<evidence type="ECO:0000256" key="5">
    <source>
        <dbReference type="ARBA" id="ARBA00023098"/>
    </source>
</evidence>
<organism evidence="7 8">
    <name type="scientific">Dactylellina haptotyla (strain CBS 200.50)</name>
    <name type="common">Nematode-trapping fungus</name>
    <name type="synonym">Monacrosporium haptotylum</name>
    <dbReference type="NCBI Taxonomy" id="1284197"/>
    <lineage>
        <taxon>Eukaryota</taxon>
        <taxon>Fungi</taxon>
        <taxon>Dikarya</taxon>
        <taxon>Ascomycota</taxon>
        <taxon>Pezizomycotina</taxon>
        <taxon>Orbiliomycetes</taxon>
        <taxon>Orbiliales</taxon>
        <taxon>Orbiliaceae</taxon>
        <taxon>Dactylellina</taxon>
    </lineage>
</organism>
<keyword evidence="1" id="KW-0444">Lipid biosynthesis</keyword>
<dbReference type="STRING" id="1284197.S8A3K9"/>
<keyword evidence="8" id="KW-1185">Reference proteome</keyword>
<dbReference type="EMBL" id="AQGS01000667">
    <property type="protein sequence ID" value="EPS37319.1"/>
    <property type="molecule type" value="Genomic_DNA"/>
</dbReference>
<evidence type="ECO:0000313" key="8">
    <source>
        <dbReference type="Proteomes" id="UP000015100"/>
    </source>
</evidence>
<dbReference type="eggNOG" id="KOG1478">
    <property type="taxonomic scope" value="Eukaryota"/>
</dbReference>
<dbReference type="PANTHER" id="PTHR43647">
    <property type="entry name" value="DEHYDROGENASE"/>
    <property type="match status" value="1"/>
</dbReference>
<evidence type="ECO:0000256" key="4">
    <source>
        <dbReference type="ARBA" id="ARBA00023002"/>
    </source>
</evidence>
<dbReference type="Gene3D" id="3.40.50.720">
    <property type="entry name" value="NAD(P)-binding Rossmann-like Domain"/>
    <property type="match status" value="1"/>
</dbReference>
<evidence type="ECO:0000256" key="3">
    <source>
        <dbReference type="ARBA" id="ARBA00022955"/>
    </source>
</evidence>
<dbReference type="OrthoDB" id="9989144at2759"/>
<comment type="similarity">
    <text evidence="6">Belongs to the short-chain dehydrogenases/reductases (SDR) family. ERG27 subfamily.</text>
</comment>
<evidence type="ECO:0000256" key="2">
    <source>
        <dbReference type="ARBA" id="ARBA00022857"/>
    </source>
</evidence>